<evidence type="ECO:0000313" key="2">
    <source>
        <dbReference type="EMBL" id="QKF77972.1"/>
    </source>
</evidence>
<dbReference type="CDD" id="cd00130">
    <property type="entry name" value="PAS"/>
    <property type="match status" value="1"/>
</dbReference>
<dbReference type="PROSITE" id="PS50112">
    <property type="entry name" value="PAS"/>
    <property type="match status" value="1"/>
</dbReference>
<keyword evidence="3" id="KW-1185">Reference proteome</keyword>
<accession>A0AAE7BHQ5</accession>
<reference evidence="2 3" key="1">
    <citation type="submission" date="2020-05" db="EMBL/GenBank/DDBJ databases">
        <title>Complete genome sequencing of Campylobacter and Arcobacter type strains.</title>
        <authorList>
            <person name="Miller W.G."/>
            <person name="Yee E."/>
        </authorList>
    </citation>
    <scope>NUCLEOTIDE SEQUENCE [LARGE SCALE GENOMIC DNA]</scope>
    <source>
        <strain evidence="2 3">LMG 25694</strain>
    </source>
</reference>
<proteinExistence type="predicted"/>
<sequence>MKQRLSYEELTLKIAFLEKEAKFNNFFLKKLFDIIPSPMFYKDKDGVYQHCNDAFSKIILGIPKEEIIGKTLYDLGHVIPKENADLYYEKDKELFLTSKEQFYEGKVKCADDITRDYHFYKSSFIMDGEILGLVGIMLDVSDYKKALEELDKKTKQLEDLGYN</sequence>
<evidence type="ECO:0000259" key="1">
    <source>
        <dbReference type="PROSITE" id="PS50112"/>
    </source>
</evidence>
<dbReference type="Gene3D" id="3.30.450.20">
    <property type="entry name" value="PAS domain"/>
    <property type="match status" value="1"/>
</dbReference>
<feature type="domain" description="PAS" evidence="1">
    <location>
        <begin position="24"/>
        <end position="106"/>
    </location>
</feature>
<dbReference type="AlphaFoldDB" id="A0AAE7BHQ5"/>
<dbReference type="RefSeq" id="WP_014474624.1">
    <property type="nucleotide sequence ID" value="NZ_CP053835.1"/>
</dbReference>
<evidence type="ECO:0000313" key="3">
    <source>
        <dbReference type="Proteomes" id="UP000503313"/>
    </source>
</evidence>
<name>A0AAE7BHQ5_9BACT</name>
<dbReference type="KEGG" id="adz:ADFLV_1956"/>
<dbReference type="Pfam" id="PF08448">
    <property type="entry name" value="PAS_4"/>
    <property type="match status" value="1"/>
</dbReference>
<dbReference type="InterPro" id="IPR000014">
    <property type="entry name" value="PAS"/>
</dbReference>
<organism evidence="2 3">
    <name type="scientific">Arcobacter defluvii</name>
    <dbReference type="NCBI Taxonomy" id="873191"/>
    <lineage>
        <taxon>Bacteria</taxon>
        <taxon>Pseudomonadati</taxon>
        <taxon>Campylobacterota</taxon>
        <taxon>Epsilonproteobacteria</taxon>
        <taxon>Campylobacterales</taxon>
        <taxon>Arcobacteraceae</taxon>
        <taxon>Arcobacter</taxon>
    </lineage>
</organism>
<gene>
    <name evidence="2" type="ORF">ADFLV_1956</name>
</gene>
<protein>
    <submittedName>
        <fullName evidence="2">PAS sensor-containing signal transduction protein</fullName>
    </submittedName>
</protein>
<dbReference type="Proteomes" id="UP000503313">
    <property type="component" value="Chromosome"/>
</dbReference>
<dbReference type="NCBIfam" id="TIGR00229">
    <property type="entry name" value="sensory_box"/>
    <property type="match status" value="1"/>
</dbReference>
<dbReference type="InterPro" id="IPR035965">
    <property type="entry name" value="PAS-like_dom_sf"/>
</dbReference>
<dbReference type="SUPFAM" id="SSF55785">
    <property type="entry name" value="PYP-like sensor domain (PAS domain)"/>
    <property type="match status" value="1"/>
</dbReference>
<dbReference type="InterPro" id="IPR013656">
    <property type="entry name" value="PAS_4"/>
</dbReference>
<dbReference type="EMBL" id="CP053835">
    <property type="protein sequence ID" value="QKF77972.1"/>
    <property type="molecule type" value="Genomic_DNA"/>
</dbReference>